<reference evidence="3 4" key="1">
    <citation type="submission" date="2019-08" db="EMBL/GenBank/DDBJ databases">
        <title>Archaea genome.</title>
        <authorList>
            <person name="Kajale S."/>
            <person name="Shouche Y."/>
            <person name="Deshpande N."/>
            <person name="Sharma A."/>
        </authorList>
    </citation>
    <scope>NUCLEOTIDE SEQUENCE [LARGE SCALE GENOMIC DNA]</scope>
    <source>
        <strain evidence="3 4">ESP3B_9</strain>
    </source>
</reference>
<dbReference type="PANTHER" id="PTHR43129:SF1">
    <property type="entry name" value="FOSMIDOMYCIN RESISTANCE PROTEIN"/>
    <property type="match status" value="1"/>
</dbReference>
<keyword evidence="4" id="KW-1185">Reference proteome</keyword>
<keyword evidence="1" id="KW-0472">Membrane</keyword>
<evidence type="ECO:0000313" key="4">
    <source>
        <dbReference type="Proteomes" id="UP000324104"/>
    </source>
</evidence>
<gene>
    <name evidence="3" type="ORF">FYC77_14555</name>
</gene>
<dbReference type="InterPro" id="IPR011701">
    <property type="entry name" value="MFS"/>
</dbReference>
<protein>
    <submittedName>
        <fullName evidence="3">MFS transporter</fullName>
    </submittedName>
</protein>
<keyword evidence="1" id="KW-0812">Transmembrane</keyword>
<feature type="transmembrane region" description="Helical" evidence="1">
    <location>
        <begin position="311"/>
        <end position="332"/>
    </location>
</feature>
<accession>A0A5D5AJV7</accession>
<feature type="transmembrane region" description="Helical" evidence="1">
    <location>
        <begin position="225"/>
        <end position="246"/>
    </location>
</feature>
<dbReference type="GO" id="GO:0005886">
    <property type="term" value="C:plasma membrane"/>
    <property type="evidence" value="ECO:0007669"/>
    <property type="project" value="TreeGrafter"/>
</dbReference>
<organism evidence="3 4">
    <name type="scientific">Natrialba swarupiae</name>
    <dbReference type="NCBI Taxonomy" id="2448032"/>
    <lineage>
        <taxon>Archaea</taxon>
        <taxon>Methanobacteriati</taxon>
        <taxon>Methanobacteriota</taxon>
        <taxon>Stenosarchaea group</taxon>
        <taxon>Halobacteria</taxon>
        <taxon>Halobacteriales</taxon>
        <taxon>Natrialbaceae</taxon>
        <taxon>Natrialba</taxon>
    </lineage>
</organism>
<evidence type="ECO:0000313" key="3">
    <source>
        <dbReference type="EMBL" id="TYT61305.1"/>
    </source>
</evidence>
<name>A0A5D5AJV7_9EURY</name>
<proteinExistence type="predicted"/>
<feature type="transmembrane region" description="Helical" evidence="1">
    <location>
        <begin position="49"/>
        <end position="68"/>
    </location>
</feature>
<dbReference type="InterPro" id="IPR036259">
    <property type="entry name" value="MFS_trans_sf"/>
</dbReference>
<evidence type="ECO:0000256" key="1">
    <source>
        <dbReference type="SAM" id="Phobius"/>
    </source>
</evidence>
<sequence>MALPVLLPHIQSEFGLSLSIVGFLVTLLWLGGAIGQLPGGILADYYSEGAIMTLSLGLVVIALTAVVLAPNAAILFVAVAIWGLATSLYPIARITILSETYPDRLGSALGLTMATGDIGQTLIPPVAGALAAVLVWQAGLGFMIPLLILGGVGIWLVVPRQSRAEGSTVTLSMDTARDVGNELRRPTMMFVSFILILFFFFWQAFTSFFPTYLVVEKEVSATMASVLFGVFFAAGAIVKPIAGVAYDRIGMRWALISVLLGPVAGLLLLPVVESLEMILIVTLVISTMLGNGAITQSFVAEQFPADIQGTGLGSVRTVSAVVGATGPVLFGIVADRGFFNEGYVALAVIVVIVIVLTYRMPNPKKSA</sequence>
<feature type="transmembrane region" description="Helical" evidence="1">
    <location>
        <begin position="74"/>
        <end position="92"/>
    </location>
</feature>
<feature type="domain" description="Major facilitator superfamily (MFS) profile" evidence="2">
    <location>
        <begin position="1"/>
        <end position="365"/>
    </location>
</feature>
<dbReference type="Gene3D" id="1.20.1250.20">
    <property type="entry name" value="MFS general substrate transporter like domains"/>
    <property type="match status" value="2"/>
</dbReference>
<dbReference type="GO" id="GO:0022857">
    <property type="term" value="F:transmembrane transporter activity"/>
    <property type="evidence" value="ECO:0007669"/>
    <property type="project" value="InterPro"/>
</dbReference>
<feature type="transmembrane region" description="Helical" evidence="1">
    <location>
        <begin position="187"/>
        <end position="205"/>
    </location>
</feature>
<feature type="transmembrane region" description="Helical" evidence="1">
    <location>
        <begin position="129"/>
        <end position="158"/>
    </location>
</feature>
<feature type="transmembrane region" description="Helical" evidence="1">
    <location>
        <begin position="14"/>
        <end position="37"/>
    </location>
</feature>
<feature type="transmembrane region" description="Helical" evidence="1">
    <location>
        <begin position="278"/>
        <end position="299"/>
    </location>
</feature>
<dbReference type="PROSITE" id="PS50850">
    <property type="entry name" value="MFS"/>
    <property type="match status" value="1"/>
</dbReference>
<dbReference type="SUPFAM" id="SSF103473">
    <property type="entry name" value="MFS general substrate transporter"/>
    <property type="match status" value="1"/>
</dbReference>
<feature type="transmembrane region" description="Helical" evidence="1">
    <location>
        <begin position="338"/>
        <end position="358"/>
    </location>
</feature>
<keyword evidence="1" id="KW-1133">Transmembrane helix</keyword>
<dbReference type="AlphaFoldDB" id="A0A5D5AJV7"/>
<evidence type="ECO:0000259" key="2">
    <source>
        <dbReference type="PROSITE" id="PS50850"/>
    </source>
</evidence>
<dbReference type="InterPro" id="IPR020846">
    <property type="entry name" value="MFS_dom"/>
</dbReference>
<feature type="transmembrane region" description="Helical" evidence="1">
    <location>
        <begin position="253"/>
        <end position="272"/>
    </location>
</feature>
<dbReference type="PANTHER" id="PTHR43129">
    <property type="entry name" value="FOSMIDOMYCIN RESISTANCE PROTEIN"/>
    <property type="match status" value="1"/>
</dbReference>
<dbReference type="EMBL" id="VTAW01000020">
    <property type="protein sequence ID" value="TYT61305.1"/>
    <property type="molecule type" value="Genomic_DNA"/>
</dbReference>
<comment type="caution">
    <text evidence="3">The sequence shown here is derived from an EMBL/GenBank/DDBJ whole genome shotgun (WGS) entry which is preliminary data.</text>
</comment>
<dbReference type="Proteomes" id="UP000324104">
    <property type="component" value="Unassembled WGS sequence"/>
</dbReference>
<dbReference type="Pfam" id="PF07690">
    <property type="entry name" value="MFS_1"/>
    <property type="match status" value="1"/>
</dbReference>